<evidence type="ECO:0000256" key="1">
    <source>
        <dbReference type="SAM" id="MobiDB-lite"/>
    </source>
</evidence>
<evidence type="ECO:0000313" key="3">
    <source>
        <dbReference type="Proteomes" id="UP000218334"/>
    </source>
</evidence>
<dbReference type="Proteomes" id="UP000218334">
    <property type="component" value="Unassembled WGS sequence"/>
</dbReference>
<organism evidence="2 3">
    <name type="scientific">Armillaria solidipes</name>
    <dbReference type="NCBI Taxonomy" id="1076256"/>
    <lineage>
        <taxon>Eukaryota</taxon>
        <taxon>Fungi</taxon>
        <taxon>Dikarya</taxon>
        <taxon>Basidiomycota</taxon>
        <taxon>Agaricomycotina</taxon>
        <taxon>Agaricomycetes</taxon>
        <taxon>Agaricomycetidae</taxon>
        <taxon>Agaricales</taxon>
        <taxon>Marasmiineae</taxon>
        <taxon>Physalacriaceae</taxon>
        <taxon>Armillaria</taxon>
    </lineage>
</organism>
<keyword evidence="3" id="KW-1185">Reference proteome</keyword>
<dbReference type="STRING" id="1076256.A0A2H3CHE8"/>
<name>A0A2H3CHE8_9AGAR</name>
<evidence type="ECO:0000313" key="2">
    <source>
        <dbReference type="EMBL" id="PBK76197.1"/>
    </source>
</evidence>
<dbReference type="EMBL" id="KZ293416">
    <property type="protein sequence ID" value="PBK76197.1"/>
    <property type="molecule type" value="Genomic_DNA"/>
</dbReference>
<reference evidence="3" key="1">
    <citation type="journal article" date="2017" name="Nat. Ecol. Evol.">
        <title>Genome expansion and lineage-specific genetic innovations in the forest pathogenic fungi Armillaria.</title>
        <authorList>
            <person name="Sipos G."/>
            <person name="Prasanna A.N."/>
            <person name="Walter M.C."/>
            <person name="O'Connor E."/>
            <person name="Balint B."/>
            <person name="Krizsan K."/>
            <person name="Kiss B."/>
            <person name="Hess J."/>
            <person name="Varga T."/>
            <person name="Slot J."/>
            <person name="Riley R."/>
            <person name="Boka B."/>
            <person name="Rigling D."/>
            <person name="Barry K."/>
            <person name="Lee J."/>
            <person name="Mihaltcheva S."/>
            <person name="LaButti K."/>
            <person name="Lipzen A."/>
            <person name="Waldron R."/>
            <person name="Moloney N.M."/>
            <person name="Sperisen C."/>
            <person name="Kredics L."/>
            <person name="Vagvoelgyi C."/>
            <person name="Patrignani A."/>
            <person name="Fitzpatrick D."/>
            <person name="Nagy I."/>
            <person name="Doyle S."/>
            <person name="Anderson J.B."/>
            <person name="Grigoriev I.V."/>
            <person name="Gueldener U."/>
            <person name="Muensterkoetter M."/>
            <person name="Nagy L.G."/>
        </authorList>
    </citation>
    <scope>NUCLEOTIDE SEQUENCE [LARGE SCALE GENOMIC DNA]</scope>
    <source>
        <strain evidence="3">28-4</strain>
    </source>
</reference>
<dbReference type="AlphaFoldDB" id="A0A2H3CHE8"/>
<feature type="region of interest" description="Disordered" evidence="1">
    <location>
        <begin position="92"/>
        <end position="113"/>
    </location>
</feature>
<gene>
    <name evidence="2" type="ORF">ARMSODRAFT_216802</name>
</gene>
<accession>A0A2H3CHE8</accession>
<proteinExistence type="predicted"/>
<protein>
    <submittedName>
        <fullName evidence="2">Uncharacterized protein</fullName>
    </submittedName>
</protein>
<sequence>MSAPPEPRMSQNPHLASCPDFSNEDYDLLHQGVMALDLIDAGAAIAKLVIDWTSRNEKDKERWLRQISSDKEAEAERLRVRAELEEEERLIAEKEGEEERNEKNKKKPQLDKFDTHAKVPDHLEHRIPLYAQTKINDRKHVHLWYFLPDAAKDAAALELATPDSVDLLQDKDSGSLSLRQSLGAKPSANARPDAKLKWQQWSLSQGHFLREIKQAGWPDVTIDMLASFFYALNNHHTRSLPNGDSAILRYADEVRYQWHLAIEDGRPAPNLAVINDTLLTNL</sequence>